<keyword evidence="5" id="KW-0378">Hydrolase</keyword>
<dbReference type="GO" id="GO:0008253">
    <property type="term" value="F:5'-nucleotidase activity"/>
    <property type="evidence" value="ECO:0007669"/>
    <property type="project" value="UniProtKB-EC"/>
</dbReference>
<dbReference type="Gene3D" id="3.40.1210.10">
    <property type="entry name" value="Survival protein SurE-like phosphatase/nucleotidase"/>
    <property type="match status" value="1"/>
</dbReference>
<comment type="catalytic activity">
    <reaction evidence="1">
        <text>a ribonucleoside 5'-phosphate + H2O = a ribonucleoside + phosphate</text>
        <dbReference type="Rhea" id="RHEA:12484"/>
        <dbReference type="ChEBI" id="CHEBI:15377"/>
        <dbReference type="ChEBI" id="CHEBI:18254"/>
        <dbReference type="ChEBI" id="CHEBI:43474"/>
        <dbReference type="ChEBI" id="CHEBI:58043"/>
        <dbReference type="EC" id="3.1.3.5"/>
    </reaction>
</comment>
<keyword evidence="9" id="KW-1185">Reference proteome</keyword>
<evidence type="ECO:0000259" key="7">
    <source>
        <dbReference type="Pfam" id="PF01975"/>
    </source>
</evidence>
<proteinExistence type="inferred from homology"/>
<protein>
    <recommendedName>
        <fullName evidence="3">5'-nucleotidase</fullName>
        <ecNumber evidence="3">3.1.3.5</ecNumber>
    </recommendedName>
</protein>
<dbReference type="eggNOG" id="COG0496">
    <property type="taxonomic scope" value="Bacteria"/>
</dbReference>
<dbReference type="InterPro" id="IPR002828">
    <property type="entry name" value="SurE-like_Pase/nucleotidase"/>
</dbReference>
<accession>L0WCL6</accession>
<comment type="caution">
    <text evidence="8">The sequence shown here is derived from an EMBL/GenBank/DDBJ whole genome shotgun (WGS) entry which is preliminary data.</text>
</comment>
<dbReference type="PANTHER" id="PTHR30457">
    <property type="entry name" value="5'-NUCLEOTIDASE SURE"/>
    <property type="match status" value="1"/>
</dbReference>
<sequence length="315" mass="33098">MQFVRVLLGGLLLMATGSALALNIVITNDDGYQTTNIRALYQALKARGDQVIISAPKVNQSGKSGSINFIRPTEVGSDPADADIHYVDGTPVMSMLYGLDVVAQQRFGAMPDLVISGPNEGHNLGYATTMSGTDGAAVVALHRGIPAIAVSASENTADNEALSAAVATMVVKVIDQLETDGQLSLAKGYGLNMNIPAFDDAAQAPGQFAFSRISQMSDVNPVFRADLSTDLIAQSYAPGIRGAGISFYFPGVNSLPEGVSLPVDDDPLAETRLVNQGFITLSVIDGDYNAKRHAEEAARLQLHDLFDGEAADATP</sequence>
<dbReference type="EC" id="3.1.3.5" evidence="3"/>
<dbReference type="InterPro" id="IPR036523">
    <property type="entry name" value="SurE-like_sf"/>
</dbReference>
<dbReference type="SUPFAM" id="SSF64167">
    <property type="entry name" value="SurE-like"/>
    <property type="match status" value="1"/>
</dbReference>
<dbReference type="PANTHER" id="PTHR30457:SF0">
    <property type="entry name" value="PHOSPHATASE, PUTATIVE (AFU_ORTHOLOGUE AFUA_4G01070)-RELATED"/>
    <property type="match status" value="1"/>
</dbReference>
<evidence type="ECO:0000256" key="6">
    <source>
        <dbReference type="SAM" id="SignalP"/>
    </source>
</evidence>
<feature type="signal peptide" evidence="6">
    <location>
        <begin position="1"/>
        <end position="21"/>
    </location>
</feature>
<feature type="domain" description="Survival protein SurE-like phosphatase/nucleotidase" evidence="7">
    <location>
        <begin position="24"/>
        <end position="201"/>
    </location>
</feature>
<name>L0WCL6_9GAMM</name>
<feature type="chain" id="PRO_5003948482" description="5'-nucleotidase" evidence="6">
    <location>
        <begin position="22"/>
        <end position="315"/>
    </location>
</feature>
<gene>
    <name evidence="8" type="ORF">A11A3_11603</name>
</gene>
<keyword evidence="6" id="KW-0732">Signal</keyword>
<reference evidence="8 9" key="1">
    <citation type="journal article" date="2012" name="J. Bacteriol.">
        <title>Genome Sequence of the Alkane-Degrading Bacterium Alcanivorax hongdengensis Type Strain A-11-3.</title>
        <authorList>
            <person name="Lai Q."/>
            <person name="Shao Z."/>
        </authorList>
    </citation>
    <scope>NUCLEOTIDE SEQUENCE [LARGE SCALE GENOMIC DNA]</scope>
    <source>
        <strain evidence="8 9">A-11-3</strain>
    </source>
</reference>
<evidence type="ECO:0000256" key="5">
    <source>
        <dbReference type="ARBA" id="ARBA00022801"/>
    </source>
</evidence>
<dbReference type="InterPro" id="IPR030048">
    <property type="entry name" value="SurE"/>
</dbReference>
<comment type="similarity">
    <text evidence="2">Belongs to the SurE nucleotidase family.</text>
</comment>
<organism evidence="8 9">
    <name type="scientific">Alcanivorax hongdengensis A-11-3</name>
    <dbReference type="NCBI Taxonomy" id="1177179"/>
    <lineage>
        <taxon>Bacteria</taxon>
        <taxon>Pseudomonadati</taxon>
        <taxon>Pseudomonadota</taxon>
        <taxon>Gammaproteobacteria</taxon>
        <taxon>Oceanospirillales</taxon>
        <taxon>Alcanivoracaceae</taxon>
        <taxon>Alcanivorax</taxon>
    </lineage>
</organism>
<dbReference type="GO" id="GO:0046872">
    <property type="term" value="F:metal ion binding"/>
    <property type="evidence" value="ECO:0007669"/>
    <property type="project" value="UniProtKB-KW"/>
</dbReference>
<dbReference type="EMBL" id="AMRJ01000018">
    <property type="protein sequence ID" value="EKF73852.1"/>
    <property type="molecule type" value="Genomic_DNA"/>
</dbReference>
<dbReference type="AlphaFoldDB" id="L0WCL6"/>
<evidence type="ECO:0000256" key="4">
    <source>
        <dbReference type="ARBA" id="ARBA00022723"/>
    </source>
</evidence>
<evidence type="ECO:0000256" key="3">
    <source>
        <dbReference type="ARBA" id="ARBA00012643"/>
    </source>
</evidence>
<dbReference type="PATRIC" id="fig|1177179.3.peg.2316"/>
<dbReference type="NCBIfam" id="TIGR00087">
    <property type="entry name" value="surE"/>
    <property type="match status" value="1"/>
</dbReference>
<keyword evidence="4" id="KW-0479">Metal-binding</keyword>
<evidence type="ECO:0000256" key="2">
    <source>
        <dbReference type="ARBA" id="ARBA00011062"/>
    </source>
</evidence>
<evidence type="ECO:0000256" key="1">
    <source>
        <dbReference type="ARBA" id="ARBA00000815"/>
    </source>
</evidence>
<dbReference type="Pfam" id="PF01975">
    <property type="entry name" value="SurE"/>
    <property type="match status" value="1"/>
</dbReference>
<evidence type="ECO:0000313" key="8">
    <source>
        <dbReference type="EMBL" id="EKF73852.1"/>
    </source>
</evidence>
<dbReference type="STRING" id="1177179.A11A3_11603"/>
<dbReference type="Proteomes" id="UP000010164">
    <property type="component" value="Unassembled WGS sequence"/>
</dbReference>
<evidence type="ECO:0000313" key="9">
    <source>
        <dbReference type="Proteomes" id="UP000010164"/>
    </source>
</evidence>